<feature type="active site" description="Charge relay system" evidence="6">
    <location>
        <position position="208"/>
    </location>
</feature>
<dbReference type="OMA" id="TIRGMDW"/>
<feature type="active site" description="Charge relay system" evidence="6">
    <location>
        <position position="373"/>
    </location>
</feature>
<dbReference type="SUPFAM" id="SSF52743">
    <property type="entry name" value="Subtilisin-like"/>
    <property type="match status" value="1"/>
</dbReference>
<dbReference type="PROSITE" id="PS00137">
    <property type="entry name" value="SUBTILASE_HIS"/>
    <property type="match status" value="1"/>
</dbReference>
<organism evidence="11 12">
    <name type="scientific">Coniosporium apollinis (strain CBS 100218)</name>
    <name type="common">Rock-inhabiting black yeast</name>
    <dbReference type="NCBI Taxonomy" id="1168221"/>
    <lineage>
        <taxon>Eukaryota</taxon>
        <taxon>Fungi</taxon>
        <taxon>Dikarya</taxon>
        <taxon>Ascomycota</taxon>
        <taxon>Pezizomycotina</taxon>
        <taxon>Dothideomycetes</taxon>
        <taxon>Dothideomycetes incertae sedis</taxon>
        <taxon>Coniosporium</taxon>
    </lineage>
</organism>
<accession>R7YJI7</accession>
<dbReference type="InterPro" id="IPR023828">
    <property type="entry name" value="Peptidase_S8_Ser-AS"/>
</dbReference>
<dbReference type="EMBL" id="JH767557">
    <property type="protein sequence ID" value="EON61974.1"/>
    <property type="molecule type" value="Genomic_DNA"/>
</dbReference>
<dbReference type="GeneID" id="19898503"/>
<dbReference type="eggNOG" id="KOG1153">
    <property type="taxonomic scope" value="Eukaryota"/>
</dbReference>
<evidence type="ECO:0000256" key="8">
    <source>
        <dbReference type="SAM" id="SignalP"/>
    </source>
</evidence>
<evidence type="ECO:0000256" key="3">
    <source>
        <dbReference type="ARBA" id="ARBA00022729"/>
    </source>
</evidence>
<sequence length="479" mass="49669">MKTSIVLSALSAFLTASVTAAPYGTASSSSSISATAVEVPTPTASTSHKTGGEEYVVIFDSSKPQPPHVEEVLARLELDPNHPDVRYTFNNGAFRGFAASMKHHCLSQLANMTDISMVEKSVKLSTHATQIRSGAPWGLQRISSAKTPTGDPTATDFTYSFEQQSSGLGAGVDIYVVDTGVNVEHVVFGGRAKMGFSFQNDASDGDGHGTHVAGTAAGSNFGVASGANVIGVKVLGADGSGLTSDTLAGMDYIIRQHNARKNQPGFVGSIMSMSWGLDSVSQAIQSAITFAVQQGIHVSVAAGNAARDACETSPSAAGGATGGAVSVGSVGIDDQISAFSNNGACVDLYAPGEDILSAWTGSPNVINYLSGTSMACPHVTGVMAYLMAKDASLRSPGAMKAFLKSSALKGVVKGRARQGDPMLLVNNGVLEAQVPVARRGWSGLDRPLSVLSKLFGGKDEEGEKKFLMARGEEMFQLRY</sequence>
<dbReference type="InterPro" id="IPR034193">
    <property type="entry name" value="PCSK9_ProteinaseK-like"/>
</dbReference>
<keyword evidence="12" id="KW-1185">Reference proteome</keyword>
<evidence type="ECO:0000313" key="12">
    <source>
        <dbReference type="Proteomes" id="UP000016924"/>
    </source>
</evidence>
<evidence type="ECO:0000256" key="1">
    <source>
        <dbReference type="ARBA" id="ARBA00011073"/>
    </source>
</evidence>
<dbReference type="PANTHER" id="PTHR43806">
    <property type="entry name" value="PEPTIDASE S8"/>
    <property type="match status" value="1"/>
</dbReference>
<dbReference type="CDD" id="cd04077">
    <property type="entry name" value="Peptidases_S8_PCSK9_ProteinaseK_like"/>
    <property type="match status" value="1"/>
</dbReference>
<dbReference type="GO" id="GO:0006508">
    <property type="term" value="P:proteolysis"/>
    <property type="evidence" value="ECO:0007669"/>
    <property type="project" value="UniProtKB-KW"/>
</dbReference>
<comment type="similarity">
    <text evidence="1 6 7">Belongs to the peptidase S8 family.</text>
</comment>
<feature type="chain" id="PRO_5004460879" evidence="8">
    <location>
        <begin position="21"/>
        <end position="479"/>
    </location>
</feature>
<dbReference type="PANTHER" id="PTHR43806:SF11">
    <property type="entry name" value="CEREVISIN-RELATED"/>
    <property type="match status" value="1"/>
</dbReference>
<dbReference type="STRING" id="1168221.R7YJI7"/>
<proteinExistence type="inferred from homology"/>
<feature type="signal peptide" evidence="8">
    <location>
        <begin position="1"/>
        <end position="20"/>
    </location>
</feature>
<dbReference type="Pfam" id="PF05922">
    <property type="entry name" value="Inhibitor_I9"/>
    <property type="match status" value="1"/>
</dbReference>
<evidence type="ECO:0000259" key="10">
    <source>
        <dbReference type="Pfam" id="PF05922"/>
    </source>
</evidence>
<keyword evidence="3 8" id="KW-0732">Signal</keyword>
<gene>
    <name evidence="11" type="ORF">W97_01192</name>
</gene>
<dbReference type="GO" id="GO:0004252">
    <property type="term" value="F:serine-type endopeptidase activity"/>
    <property type="evidence" value="ECO:0007669"/>
    <property type="project" value="UniProtKB-UniRule"/>
</dbReference>
<feature type="active site" description="Charge relay system" evidence="6">
    <location>
        <position position="178"/>
    </location>
</feature>
<dbReference type="InterPro" id="IPR015500">
    <property type="entry name" value="Peptidase_S8_subtilisin-rel"/>
</dbReference>
<keyword evidence="4 6" id="KW-0378">Hydrolase</keyword>
<evidence type="ECO:0000256" key="4">
    <source>
        <dbReference type="ARBA" id="ARBA00022801"/>
    </source>
</evidence>
<dbReference type="InterPro" id="IPR022398">
    <property type="entry name" value="Peptidase_S8_His-AS"/>
</dbReference>
<dbReference type="FunFam" id="3.40.50.200:FF:000007">
    <property type="entry name" value="Subtilisin-like serine protease"/>
    <property type="match status" value="1"/>
</dbReference>
<dbReference type="OrthoDB" id="206201at2759"/>
<dbReference type="Proteomes" id="UP000016924">
    <property type="component" value="Unassembled WGS sequence"/>
</dbReference>
<dbReference type="PROSITE" id="PS51892">
    <property type="entry name" value="SUBTILASE"/>
    <property type="match status" value="1"/>
</dbReference>
<dbReference type="InterPro" id="IPR010259">
    <property type="entry name" value="S8pro/Inhibitor_I9"/>
</dbReference>
<dbReference type="PROSITE" id="PS00138">
    <property type="entry name" value="SUBTILASE_SER"/>
    <property type="match status" value="1"/>
</dbReference>
<feature type="domain" description="Inhibitor I9" evidence="10">
    <location>
        <begin position="55"/>
        <end position="127"/>
    </location>
</feature>
<evidence type="ECO:0000259" key="9">
    <source>
        <dbReference type="Pfam" id="PF00082"/>
    </source>
</evidence>
<evidence type="ECO:0000256" key="5">
    <source>
        <dbReference type="ARBA" id="ARBA00022825"/>
    </source>
</evidence>
<dbReference type="AlphaFoldDB" id="R7YJI7"/>
<name>R7YJI7_CONA1</name>
<dbReference type="HOGENOM" id="CLU_011263_1_4_1"/>
<dbReference type="PRINTS" id="PR00723">
    <property type="entry name" value="SUBTILISIN"/>
</dbReference>
<dbReference type="Gene3D" id="3.40.50.200">
    <property type="entry name" value="Peptidase S8/S53 domain"/>
    <property type="match status" value="1"/>
</dbReference>
<dbReference type="InterPro" id="IPR050131">
    <property type="entry name" value="Peptidase_S8_subtilisin-like"/>
</dbReference>
<dbReference type="InterPro" id="IPR023827">
    <property type="entry name" value="Peptidase_S8_Asp-AS"/>
</dbReference>
<dbReference type="InterPro" id="IPR036852">
    <property type="entry name" value="Peptidase_S8/S53_dom_sf"/>
</dbReference>
<dbReference type="PROSITE" id="PS00136">
    <property type="entry name" value="SUBTILASE_ASP"/>
    <property type="match status" value="1"/>
</dbReference>
<evidence type="ECO:0000256" key="7">
    <source>
        <dbReference type="RuleBase" id="RU003355"/>
    </source>
</evidence>
<evidence type="ECO:0000313" key="11">
    <source>
        <dbReference type="EMBL" id="EON61974.1"/>
    </source>
</evidence>
<keyword evidence="2 6" id="KW-0645">Protease</keyword>
<keyword evidence="5 6" id="KW-0720">Serine protease</keyword>
<evidence type="ECO:0000256" key="2">
    <source>
        <dbReference type="ARBA" id="ARBA00022670"/>
    </source>
</evidence>
<evidence type="ECO:0000256" key="6">
    <source>
        <dbReference type="PROSITE-ProRule" id="PRU01240"/>
    </source>
</evidence>
<dbReference type="InterPro" id="IPR000209">
    <property type="entry name" value="Peptidase_S8/S53_dom"/>
</dbReference>
<protein>
    <submittedName>
        <fullName evidence="11">Uncharacterized protein</fullName>
    </submittedName>
</protein>
<feature type="domain" description="Peptidase S8/S53" evidence="9">
    <location>
        <begin position="169"/>
        <end position="412"/>
    </location>
</feature>
<dbReference type="Pfam" id="PF00082">
    <property type="entry name" value="Peptidase_S8"/>
    <property type="match status" value="1"/>
</dbReference>
<dbReference type="RefSeq" id="XP_007777291.1">
    <property type="nucleotide sequence ID" value="XM_007779101.1"/>
</dbReference>
<reference evidence="12" key="1">
    <citation type="submission" date="2012-06" db="EMBL/GenBank/DDBJ databases">
        <title>The genome sequence of Coniosporium apollinis CBS 100218.</title>
        <authorList>
            <consortium name="The Broad Institute Genome Sequencing Platform"/>
            <person name="Cuomo C."/>
            <person name="Gorbushina A."/>
            <person name="Noack S."/>
            <person name="Walker B."/>
            <person name="Young S.K."/>
            <person name="Zeng Q."/>
            <person name="Gargeya S."/>
            <person name="Fitzgerald M."/>
            <person name="Haas B."/>
            <person name="Abouelleil A."/>
            <person name="Alvarado L."/>
            <person name="Arachchi H.M."/>
            <person name="Berlin A.M."/>
            <person name="Chapman S.B."/>
            <person name="Goldberg J."/>
            <person name="Griggs A."/>
            <person name="Gujja S."/>
            <person name="Hansen M."/>
            <person name="Howarth C."/>
            <person name="Imamovic A."/>
            <person name="Larimer J."/>
            <person name="McCowan C."/>
            <person name="Montmayeur A."/>
            <person name="Murphy C."/>
            <person name="Neiman D."/>
            <person name="Pearson M."/>
            <person name="Priest M."/>
            <person name="Roberts A."/>
            <person name="Saif S."/>
            <person name="Shea T."/>
            <person name="Sisk P."/>
            <person name="Sykes S."/>
            <person name="Wortman J."/>
            <person name="Nusbaum C."/>
            <person name="Birren B."/>
        </authorList>
    </citation>
    <scope>NUCLEOTIDE SEQUENCE [LARGE SCALE GENOMIC DNA]</scope>
    <source>
        <strain evidence="12">CBS 100218</strain>
    </source>
</reference>